<comment type="caution">
    <text evidence="1">Lacks conserved residue(s) required for the propagation of feature annotation.</text>
</comment>
<dbReference type="InterPro" id="IPR001368">
    <property type="entry name" value="TNFR/NGFR_Cys_rich_reg"/>
</dbReference>
<feature type="repeat" description="TNFR-Cys" evidence="1">
    <location>
        <begin position="62"/>
        <end position="101"/>
    </location>
</feature>
<dbReference type="Gene3D" id="2.10.50.10">
    <property type="entry name" value="Tumor Necrosis Factor Receptor, subunit A, domain 2"/>
    <property type="match status" value="2"/>
</dbReference>
<organism evidence="5 6">
    <name type="scientific">Ceratosolen solmsi marchali</name>
    <dbReference type="NCBI Taxonomy" id="326594"/>
    <lineage>
        <taxon>Eukaryota</taxon>
        <taxon>Metazoa</taxon>
        <taxon>Ecdysozoa</taxon>
        <taxon>Arthropoda</taxon>
        <taxon>Hexapoda</taxon>
        <taxon>Insecta</taxon>
        <taxon>Pterygota</taxon>
        <taxon>Neoptera</taxon>
        <taxon>Endopterygota</taxon>
        <taxon>Hymenoptera</taxon>
        <taxon>Apocrita</taxon>
        <taxon>Proctotrupomorpha</taxon>
        <taxon>Chalcidoidea</taxon>
        <taxon>Agaonidae</taxon>
        <taxon>Agaoninae</taxon>
        <taxon>Ceratosolen</taxon>
    </lineage>
</organism>
<feature type="compositionally biased region" description="Acidic residues" evidence="2">
    <location>
        <begin position="141"/>
        <end position="155"/>
    </location>
</feature>
<name>A0AAJ6YHY3_9HYME</name>
<feature type="domain" description="TNFR-Cys" evidence="4">
    <location>
        <begin position="62"/>
        <end position="101"/>
    </location>
</feature>
<keyword evidence="3" id="KW-0732">Signal</keyword>
<dbReference type="PROSITE" id="PS00652">
    <property type="entry name" value="TNFR_NGFR_1"/>
    <property type="match status" value="1"/>
</dbReference>
<dbReference type="GO" id="GO:0009897">
    <property type="term" value="C:external side of plasma membrane"/>
    <property type="evidence" value="ECO:0007669"/>
    <property type="project" value="TreeGrafter"/>
</dbReference>
<dbReference type="SMART" id="SM00208">
    <property type="entry name" value="TNFR"/>
    <property type="match status" value="2"/>
</dbReference>
<feature type="compositionally biased region" description="Basic and acidic residues" evidence="2">
    <location>
        <begin position="174"/>
        <end position="187"/>
    </location>
</feature>
<feature type="chain" id="PRO_5042618411" evidence="3">
    <location>
        <begin position="27"/>
        <end position="187"/>
    </location>
</feature>
<dbReference type="PANTHER" id="PTHR47881">
    <property type="entry name" value="TUMOR NECROSIS FACTOR RECEPTOR SUBFAMILY MEMBER 4"/>
    <property type="match status" value="1"/>
</dbReference>
<dbReference type="GeneID" id="105362616"/>
<accession>A0AAJ6YHY3</accession>
<dbReference type="AlphaFoldDB" id="A0AAJ6YHY3"/>
<dbReference type="RefSeq" id="XP_011498393.1">
    <property type="nucleotide sequence ID" value="XM_011500091.1"/>
</dbReference>
<reference evidence="6" key="1">
    <citation type="submission" date="2025-08" db="UniProtKB">
        <authorList>
            <consortium name="RefSeq"/>
        </authorList>
    </citation>
    <scope>IDENTIFICATION</scope>
</reference>
<dbReference type="PANTHER" id="PTHR47881:SF1">
    <property type="entry name" value="TUMOR NECROSIS FACTOR RECEPTOR SUPERFAMILY MEMBER 4"/>
    <property type="match status" value="1"/>
</dbReference>
<protein>
    <submittedName>
        <fullName evidence="6">Tumor necrosis factor receptor superfamily member 4-like</fullName>
    </submittedName>
</protein>
<evidence type="ECO:0000256" key="2">
    <source>
        <dbReference type="SAM" id="MobiDB-lite"/>
    </source>
</evidence>
<dbReference type="Pfam" id="PF00020">
    <property type="entry name" value="TNFR_c6"/>
    <property type="match status" value="2"/>
</dbReference>
<feature type="compositionally biased region" description="Basic and acidic residues" evidence="2">
    <location>
        <begin position="156"/>
        <end position="167"/>
    </location>
</feature>
<feature type="signal peptide" evidence="3">
    <location>
        <begin position="1"/>
        <end position="26"/>
    </location>
</feature>
<sequence>MTLDRMSAMCIVLLFAISSLIEVGEGRAHLRHHRGDSHCSRCAPGWGVLEPCGRGRDTVCAECQPGTYSPHHGSQPCWICSRCGPGLYEARHCNPSADTLCDSCHRRAPNNADYRRKCAGSPGVFLAPEDARDTGEQSELVNEDSVDGDEEGVDEEKDREGRERLLWEDAQAQMREDEGKSNALRPE</sequence>
<dbReference type="SUPFAM" id="SSF57586">
    <property type="entry name" value="TNF receptor-like"/>
    <property type="match status" value="2"/>
</dbReference>
<evidence type="ECO:0000259" key="4">
    <source>
        <dbReference type="PROSITE" id="PS50050"/>
    </source>
</evidence>
<gene>
    <name evidence="6" type="primary">LOC105362616</name>
</gene>
<keyword evidence="5" id="KW-1185">Reference proteome</keyword>
<feature type="disulfide bond" evidence="1">
    <location>
        <begin position="80"/>
        <end position="93"/>
    </location>
</feature>
<evidence type="ECO:0000256" key="3">
    <source>
        <dbReference type="SAM" id="SignalP"/>
    </source>
</evidence>
<proteinExistence type="predicted"/>
<feature type="region of interest" description="Disordered" evidence="2">
    <location>
        <begin position="125"/>
        <end position="187"/>
    </location>
</feature>
<dbReference type="InterPro" id="IPR020445">
    <property type="entry name" value="TNFR_4"/>
</dbReference>
<feature type="disulfide bond" evidence="1">
    <location>
        <begin position="83"/>
        <end position="101"/>
    </location>
</feature>
<dbReference type="Proteomes" id="UP000695007">
    <property type="component" value="Unplaced"/>
</dbReference>
<dbReference type="KEGG" id="csol:105362616"/>
<evidence type="ECO:0000313" key="5">
    <source>
        <dbReference type="Proteomes" id="UP000695007"/>
    </source>
</evidence>
<evidence type="ECO:0000256" key="1">
    <source>
        <dbReference type="PROSITE-ProRule" id="PRU00206"/>
    </source>
</evidence>
<dbReference type="GO" id="GO:0005031">
    <property type="term" value="F:tumor necrosis factor receptor activity"/>
    <property type="evidence" value="ECO:0007669"/>
    <property type="project" value="InterPro"/>
</dbReference>
<keyword evidence="1" id="KW-1015">Disulfide bond</keyword>
<dbReference type="PROSITE" id="PS50050">
    <property type="entry name" value="TNFR_NGFR_2"/>
    <property type="match status" value="1"/>
</dbReference>
<evidence type="ECO:0000313" key="6">
    <source>
        <dbReference type="RefSeq" id="XP_011498393.1"/>
    </source>
</evidence>